<sequence>MDAEGGMVDCGVGTIVWVRRRNGSWWPGKILGPDELSASHLMSPRSGTPVKLLGREDASVDWYNLEKSKRVKPFRCGEFDDCIERAEASQGMPPKKREKYARREDAILHALDLEKQLLQKKSSSSSFLNGKMDLSFSPPPDQLHIIPAPPSAPVDVEQQHEEEEEAFAPFNSSLPATTPQTLLDKRKRSQQQQGNTNIIIEETLNKRRDRRRPLVQLLKTSVKLPPHIHTLHHLHPASASLHTSQEQRDYATMVGNDPVAMTVKSSADTFEYTQTVPDQLFEKSPLGLSEENNNTGSNEDTETDSSGTESLMSDTYDASTALSDEGEEDIEFIPKSFGRSEGAVEQESMSDDDSGLPEDSGDSVPLQTTVSKWQLKGKRNNRRYTERKAGMLSSSAWMKEETDGIINWEEGEPELEPCLKGGYWEEQYHDPTVYVSSSSPHQVQFGGGGGTGRIKSMLIDVDVGVQSGYQREHVPMISLMSKLNDKAIVGHPIPIETLEDTSSDFLLLSADDESLGGGGGGGGHDSTLQPWRTARRTAKCRVPRPPTLEEDQYEYLVDEDGKGNRKSRKLLKKAQHRKTGTSSCNQKIRTLSSIGGTQQQQQITDDLECYEDEGVMKPESLPTAVACIPVKLVFSRLHEELVARHQ</sequence>
<dbReference type="InterPro" id="IPR000313">
    <property type="entry name" value="PWWP_dom"/>
</dbReference>
<accession>A0AAD8JQV0</accession>
<evidence type="ECO:0000259" key="2">
    <source>
        <dbReference type="PROSITE" id="PS50812"/>
    </source>
</evidence>
<dbReference type="AlphaFoldDB" id="A0AAD8JQV0"/>
<organism evidence="3 4">
    <name type="scientific">Tagetes erecta</name>
    <name type="common">African marigold</name>
    <dbReference type="NCBI Taxonomy" id="13708"/>
    <lineage>
        <taxon>Eukaryota</taxon>
        <taxon>Viridiplantae</taxon>
        <taxon>Streptophyta</taxon>
        <taxon>Embryophyta</taxon>
        <taxon>Tracheophyta</taxon>
        <taxon>Spermatophyta</taxon>
        <taxon>Magnoliopsida</taxon>
        <taxon>eudicotyledons</taxon>
        <taxon>Gunneridae</taxon>
        <taxon>Pentapetalae</taxon>
        <taxon>asterids</taxon>
        <taxon>campanulids</taxon>
        <taxon>Asterales</taxon>
        <taxon>Asteraceae</taxon>
        <taxon>Asteroideae</taxon>
        <taxon>Heliantheae alliance</taxon>
        <taxon>Tageteae</taxon>
        <taxon>Tagetes</taxon>
    </lineage>
</organism>
<evidence type="ECO:0000313" key="4">
    <source>
        <dbReference type="Proteomes" id="UP001229421"/>
    </source>
</evidence>
<dbReference type="SUPFAM" id="SSF63748">
    <property type="entry name" value="Tudor/PWWP/MBT"/>
    <property type="match status" value="1"/>
</dbReference>
<dbReference type="InterPro" id="IPR044679">
    <property type="entry name" value="PWWP2-like"/>
</dbReference>
<feature type="domain" description="PWWP" evidence="2">
    <location>
        <begin position="12"/>
        <end position="67"/>
    </location>
</feature>
<comment type="caution">
    <text evidence="3">The sequence shown here is derived from an EMBL/GenBank/DDBJ whole genome shotgun (WGS) entry which is preliminary data.</text>
</comment>
<dbReference type="Gene3D" id="2.30.30.140">
    <property type="match status" value="1"/>
</dbReference>
<reference evidence="3" key="1">
    <citation type="journal article" date="2023" name="bioRxiv">
        <title>Improved chromosome-level genome assembly for marigold (Tagetes erecta).</title>
        <authorList>
            <person name="Jiang F."/>
            <person name="Yuan L."/>
            <person name="Wang S."/>
            <person name="Wang H."/>
            <person name="Xu D."/>
            <person name="Wang A."/>
            <person name="Fan W."/>
        </authorList>
    </citation>
    <scope>NUCLEOTIDE SEQUENCE</scope>
    <source>
        <strain evidence="3">WSJ</strain>
        <tissue evidence="3">Leaf</tissue>
    </source>
</reference>
<evidence type="ECO:0000313" key="3">
    <source>
        <dbReference type="EMBL" id="KAK1409074.1"/>
    </source>
</evidence>
<dbReference type="EMBL" id="JAUHHV010000010">
    <property type="protein sequence ID" value="KAK1409074.1"/>
    <property type="molecule type" value="Genomic_DNA"/>
</dbReference>
<proteinExistence type="predicted"/>
<dbReference type="PANTHER" id="PTHR33697">
    <property type="entry name" value="T17B22.17 PROTEIN-RELATED"/>
    <property type="match status" value="1"/>
</dbReference>
<dbReference type="Proteomes" id="UP001229421">
    <property type="component" value="Unassembled WGS sequence"/>
</dbReference>
<dbReference type="PANTHER" id="PTHR33697:SF2">
    <property type="entry name" value="T17B22.17 PROTEIN"/>
    <property type="match status" value="1"/>
</dbReference>
<protein>
    <recommendedName>
        <fullName evidence="2">PWWP domain-containing protein</fullName>
    </recommendedName>
</protein>
<name>A0AAD8JQV0_TARER</name>
<feature type="region of interest" description="Disordered" evidence="1">
    <location>
        <begin position="281"/>
        <end position="312"/>
    </location>
</feature>
<feature type="region of interest" description="Disordered" evidence="1">
    <location>
        <begin position="335"/>
        <end position="372"/>
    </location>
</feature>
<dbReference type="PROSITE" id="PS50812">
    <property type="entry name" value="PWWP"/>
    <property type="match status" value="1"/>
</dbReference>
<evidence type="ECO:0000256" key="1">
    <source>
        <dbReference type="SAM" id="MobiDB-lite"/>
    </source>
</evidence>
<dbReference type="CDD" id="cd05162">
    <property type="entry name" value="PWWP"/>
    <property type="match status" value="1"/>
</dbReference>
<keyword evidence="4" id="KW-1185">Reference proteome</keyword>
<dbReference type="Pfam" id="PF00855">
    <property type="entry name" value="PWWP"/>
    <property type="match status" value="1"/>
</dbReference>
<feature type="compositionally biased region" description="Polar residues" evidence="1">
    <location>
        <begin position="290"/>
        <end position="312"/>
    </location>
</feature>
<gene>
    <name evidence="3" type="ORF">QVD17_35598</name>
</gene>
<feature type="compositionally biased region" description="Acidic residues" evidence="1">
    <location>
        <begin position="348"/>
        <end position="361"/>
    </location>
</feature>